<sequence>MRLLSFVPCGCRAGPIDDAPPADAAPPAALPAAPAGDGGAAARRRRRRARSLGGSPQWRPSLGDIYEEYSAADAAAAKLRLPASAAAAARAARDAARVLPRAHSDEYRHIETAVSMPAFAPAAFLF</sequence>
<feature type="compositionally biased region" description="Low complexity" evidence="1">
    <location>
        <begin position="18"/>
        <end position="35"/>
    </location>
</feature>
<evidence type="ECO:0000313" key="2">
    <source>
        <dbReference type="EnsemblPlants" id="ORUFI08G02690.1"/>
    </source>
</evidence>
<reference evidence="2" key="2">
    <citation type="submission" date="2015-06" db="UniProtKB">
        <authorList>
            <consortium name="EnsemblPlants"/>
        </authorList>
    </citation>
    <scope>IDENTIFICATION</scope>
</reference>
<organism evidence="2 3">
    <name type="scientific">Oryza rufipogon</name>
    <name type="common">Brownbeard rice</name>
    <name type="synonym">Asian wild rice</name>
    <dbReference type="NCBI Taxonomy" id="4529"/>
    <lineage>
        <taxon>Eukaryota</taxon>
        <taxon>Viridiplantae</taxon>
        <taxon>Streptophyta</taxon>
        <taxon>Embryophyta</taxon>
        <taxon>Tracheophyta</taxon>
        <taxon>Spermatophyta</taxon>
        <taxon>Magnoliopsida</taxon>
        <taxon>Liliopsida</taxon>
        <taxon>Poales</taxon>
        <taxon>Poaceae</taxon>
        <taxon>BOP clade</taxon>
        <taxon>Oryzoideae</taxon>
        <taxon>Oryzeae</taxon>
        <taxon>Oryzinae</taxon>
        <taxon>Oryza</taxon>
    </lineage>
</organism>
<accession>A0A0E0QE55</accession>
<keyword evidence="3" id="KW-1185">Reference proteome</keyword>
<dbReference type="eggNOG" id="ENOG502SDCK">
    <property type="taxonomic scope" value="Eukaryota"/>
</dbReference>
<feature type="region of interest" description="Disordered" evidence="1">
    <location>
        <begin position="18"/>
        <end position="59"/>
    </location>
</feature>
<protein>
    <submittedName>
        <fullName evidence="2">Uncharacterized protein</fullName>
    </submittedName>
</protein>
<evidence type="ECO:0000313" key="3">
    <source>
        <dbReference type="Proteomes" id="UP000008022"/>
    </source>
</evidence>
<dbReference type="Gramene" id="ORUFI08G02690.1">
    <property type="protein sequence ID" value="ORUFI08G02690.1"/>
    <property type="gene ID" value="ORUFI08G02690"/>
</dbReference>
<dbReference type="Proteomes" id="UP000008022">
    <property type="component" value="Unassembled WGS sequence"/>
</dbReference>
<name>A0A0E0QE55_ORYRU</name>
<reference evidence="3" key="1">
    <citation type="submission" date="2013-06" db="EMBL/GenBank/DDBJ databases">
        <authorList>
            <person name="Zhao Q."/>
        </authorList>
    </citation>
    <scope>NUCLEOTIDE SEQUENCE</scope>
    <source>
        <strain evidence="3">cv. W1943</strain>
    </source>
</reference>
<dbReference type="HOGENOM" id="CLU_2076485_0_0_1"/>
<proteinExistence type="predicted"/>
<dbReference type="AlphaFoldDB" id="A0A0E0QE55"/>
<evidence type="ECO:0000256" key="1">
    <source>
        <dbReference type="SAM" id="MobiDB-lite"/>
    </source>
</evidence>
<dbReference type="OMA" id="IYEEHST"/>
<dbReference type="PANTHER" id="PTHR35318">
    <property type="entry name" value="BNAA10G08410D PROTEIN"/>
    <property type="match status" value="1"/>
</dbReference>
<dbReference type="PANTHER" id="PTHR35318:SF2">
    <property type="entry name" value="OS08G0138900 PROTEIN"/>
    <property type="match status" value="1"/>
</dbReference>
<dbReference type="EnsemblPlants" id="ORUFI08G02690.1">
    <property type="protein sequence ID" value="ORUFI08G02690.1"/>
    <property type="gene ID" value="ORUFI08G02690"/>
</dbReference>